<dbReference type="Pfam" id="PF01121">
    <property type="entry name" value="CoaE"/>
    <property type="match status" value="1"/>
</dbReference>
<comment type="similarity">
    <text evidence="1 5">Belongs to the CoaE family.</text>
</comment>
<proteinExistence type="inferred from homology"/>
<gene>
    <name evidence="5" type="primary">coaE</name>
    <name evidence="7" type="ORF">EV668_4258</name>
</gene>
<protein>
    <recommendedName>
        <fullName evidence="5 6">Dephospho-CoA kinase</fullName>
        <ecNumber evidence="5 6">2.7.1.24</ecNumber>
    </recommendedName>
    <alternativeName>
        <fullName evidence="5">Dephosphocoenzyme A kinase</fullName>
    </alternativeName>
</protein>
<dbReference type="HAMAP" id="MF_00376">
    <property type="entry name" value="Dephospho_CoA_kinase"/>
    <property type="match status" value="1"/>
</dbReference>
<evidence type="ECO:0000256" key="2">
    <source>
        <dbReference type="ARBA" id="ARBA00022741"/>
    </source>
</evidence>
<evidence type="ECO:0000256" key="5">
    <source>
        <dbReference type="HAMAP-Rule" id="MF_00376"/>
    </source>
</evidence>
<dbReference type="EMBL" id="SNZR01000016">
    <property type="protein sequence ID" value="TDR87178.1"/>
    <property type="molecule type" value="Genomic_DNA"/>
</dbReference>
<comment type="subcellular location">
    <subcellularLocation>
        <location evidence="5">Cytoplasm</location>
    </subcellularLocation>
</comment>
<comment type="pathway">
    <text evidence="5">Cofactor biosynthesis; coenzyme A biosynthesis; CoA from (R)-pantothenate: step 5/5.</text>
</comment>
<evidence type="ECO:0000256" key="4">
    <source>
        <dbReference type="ARBA" id="ARBA00022993"/>
    </source>
</evidence>
<evidence type="ECO:0000256" key="6">
    <source>
        <dbReference type="NCBIfam" id="TIGR00152"/>
    </source>
</evidence>
<dbReference type="InterPro" id="IPR027417">
    <property type="entry name" value="P-loop_NTPase"/>
</dbReference>
<dbReference type="PANTHER" id="PTHR10695:SF46">
    <property type="entry name" value="BIFUNCTIONAL COENZYME A SYNTHASE-RELATED"/>
    <property type="match status" value="1"/>
</dbReference>
<keyword evidence="5 7" id="KW-0418">Kinase</keyword>
<dbReference type="InterPro" id="IPR001977">
    <property type="entry name" value="Depp_CoAkinase"/>
</dbReference>
<sequence length="208" mass="22157">MTFVLGLTGSIGMGKSATAAMFRHRGVPVWDADATVHALYRGPAADLIEAAFPGTVRDGAVDRVALGAAVMGDAEAFRRLEAIVHPLVRAEEEAFLDAARGTRRPIVVLDIPLLFESGGTGRTDAVAVVTAPPAIQRDRVLARPGMTEERFEAILARQMPDRQKRARAHFLVDSGSGFPRAEEEVGAILRALAGRPGRRLAGSARPSD</sequence>
<dbReference type="PANTHER" id="PTHR10695">
    <property type="entry name" value="DEPHOSPHO-COA KINASE-RELATED"/>
    <property type="match status" value="1"/>
</dbReference>
<name>A0A4R7BNU5_9HYPH</name>
<dbReference type="GO" id="GO:0015937">
    <property type="term" value="P:coenzyme A biosynthetic process"/>
    <property type="evidence" value="ECO:0007669"/>
    <property type="project" value="UniProtKB-UniRule"/>
</dbReference>
<keyword evidence="5" id="KW-0808">Transferase</keyword>
<dbReference type="GO" id="GO:0004140">
    <property type="term" value="F:dephospho-CoA kinase activity"/>
    <property type="evidence" value="ECO:0007669"/>
    <property type="project" value="UniProtKB-UniRule"/>
</dbReference>
<dbReference type="Gene3D" id="3.40.50.300">
    <property type="entry name" value="P-loop containing nucleotide triphosphate hydrolases"/>
    <property type="match status" value="1"/>
</dbReference>
<dbReference type="SUPFAM" id="SSF52540">
    <property type="entry name" value="P-loop containing nucleoside triphosphate hydrolases"/>
    <property type="match status" value="1"/>
</dbReference>
<evidence type="ECO:0000313" key="8">
    <source>
        <dbReference type="Proteomes" id="UP000295122"/>
    </source>
</evidence>
<dbReference type="PROSITE" id="PS51219">
    <property type="entry name" value="DPCK"/>
    <property type="match status" value="1"/>
</dbReference>
<keyword evidence="4 5" id="KW-0173">Coenzyme A biosynthesis</keyword>
<dbReference type="UniPathway" id="UPA00241">
    <property type="reaction ID" value="UER00356"/>
</dbReference>
<dbReference type="GO" id="GO:0005524">
    <property type="term" value="F:ATP binding"/>
    <property type="evidence" value="ECO:0007669"/>
    <property type="project" value="UniProtKB-UniRule"/>
</dbReference>
<keyword evidence="8" id="KW-1185">Reference proteome</keyword>
<keyword evidence="5" id="KW-0963">Cytoplasm</keyword>
<dbReference type="AlphaFoldDB" id="A0A4R7BNU5"/>
<dbReference type="RefSeq" id="WP_133773876.1">
    <property type="nucleotide sequence ID" value="NZ_SNZR01000016.1"/>
</dbReference>
<dbReference type="Proteomes" id="UP000295122">
    <property type="component" value="Unassembled WGS sequence"/>
</dbReference>
<dbReference type="GO" id="GO:0005737">
    <property type="term" value="C:cytoplasm"/>
    <property type="evidence" value="ECO:0007669"/>
    <property type="project" value="UniProtKB-SubCell"/>
</dbReference>
<feature type="binding site" evidence="5">
    <location>
        <begin position="12"/>
        <end position="17"/>
    </location>
    <ligand>
        <name>ATP</name>
        <dbReference type="ChEBI" id="CHEBI:30616"/>
    </ligand>
</feature>
<reference evidence="7 8" key="1">
    <citation type="submission" date="2019-03" db="EMBL/GenBank/DDBJ databases">
        <title>Genomic Encyclopedia of Type Strains, Phase IV (KMG-IV): sequencing the most valuable type-strain genomes for metagenomic binning, comparative biology and taxonomic classification.</title>
        <authorList>
            <person name="Goeker M."/>
        </authorList>
    </citation>
    <scope>NUCLEOTIDE SEQUENCE [LARGE SCALE GENOMIC DNA]</scope>
    <source>
        <strain evidence="7 8">DSM 25903</strain>
    </source>
</reference>
<keyword evidence="2 5" id="KW-0547">Nucleotide-binding</keyword>
<keyword evidence="3 5" id="KW-0067">ATP-binding</keyword>
<comment type="caution">
    <text evidence="7">The sequence shown here is derived from an EMBL/GenBank/DDBJ whole genome shotgun (WGS) entry which is preliminary data.</text>
</comment>
<accession>A0A4R7BNU5</accession>
<comment type="catalytic activity">
    <reaction evidence="5">
        <text>3'-dephospho-CoA + ATP = ADP + CoA + H(+)</text>
        <dbReference type="Rhea" id="RHEA:18245"/>
        <dbReference type="ChEBI" id="CHEBI:15378"/>
        <dbReference type="ChEBI" id="CHEBI:30616"/>
        <dbReference type="ChEBI" id="CHEBI:57287"/>
        <dbReference type="ChEBI" id="CHEBI:57328"/>
        <dbReference type="ChEBI" id="CHEBI:456216"/>
        <dbReference type="EC" id="2.7.1.24"/>
    </reaction>
</comment>
<dbReference type="NCBIfam" id="TIGR00152">
    <property type="entry name" value="dephospho-CoA kinase"/>
    <property type="match status" value="1"/>
</dbReference>
<dbReference type="CDD" id="cd02022">
    <property type="entry name" value="DPCK"/>
    <property type="match status" value="1"/>
</dbReference>
<comment type="function">
    <text evidence="5">Catalyzes the phosphorylation of the 3'-hydroxyl group of dephosphocoenzyme A to form coenzyme A.</text>
</comment>
<organism evidence="7 8">
    <name type="scientific">Enterovirga rhinocerotis</name>
    <dbReference type="NCBI Taxonomy" id="1339210"/>
    <lineage>
        <taxon>Bacteria</taxon>
        <taxon>Pseudomonadati</taxon>
        <taxon>Pseudomonadota</taxon>
        <taxon>Alphaproteobacteria</taxon>
        <taxon>Hyphomicrobiales</taxon>
        <taxon>Methylobacteriaceae</taxon>
        <taxon>Enterovirga</taxon>
    </lineage>
</organism>
<evidence type="ECO:0000256" key="1">
    <source>
        <dbReference type="ARBA" id="ARBA00009018"/>
    </source>
</evidence>
<dbReference type="EC" id="2.7.1.24" evidence="5 6"/>
<dbReference type="OrthoDB" id="9812943at2"/>
<evidence type="ECO:0000256" key="3">
    <source>
        <dbReference type="ARBA" id="ARBA00022840"/>
    </source>
</evidence>
<evidence type="ECO:0000313" key="7">
    <source>
        <dbReference type="EMBL" id="TDR87178.1"/>
    </source>
</evidence>